<feature type="domain" description="Transcription regulator HTH AraC N-terminal" evidence="1">
    <location>
        <begin position="26"/>
        <end position="99"/>
    </location>
</feature>
<evidence type="ECO:0000259" key="1">
    <source>
        <dbReference type="Pfam" id="PF06719"/>
    </source>
</evidence>
<sequence length="195" mass="21393">MMSQNLRAAAHALARILPKPLAAPSAVPGVTFYRREAANAEGTYITRPMASFLLQGEKLTVAGGITRLYREGEFLVCCGTFPGHCTVTTPSSDHPLAGIHQFYRGGSFVQLSDPWTERMDQGCQRRNGQQLLLNFFLCPAWGTMSEMARAAALKALVFPGVLPGWLKKRSLRALLSNPYALSVLHACFGSHDRRD</sequence>
<organism evidence="2 3">
    <name type="scientific">Sutterella seckii</name>
    <dbReference type="NCBI Taxonomy" id="1944635"/>
    <lineage>
        <taxon>Bacteria</taxon>
        <taxon>Pseudomonadati</taxon>
        <taxon>Pseudomonadota</taxon>
        <taxon>Betaproteobacteria</taxon>
        <taxon>Burkholderiales</taxon>
        <taxon>Sutterellaceae</taxon>
        <taxon>Sutterella</taxon>
    </lineage>
</organism>
<dbReference type="Pfam" id="PF06719">
    <property type="entry name" value="AraC_N"/>
    <property type="match status" value="1"/>
</dbReference>
<dbReference type="InterPro" id="IPR009594">
    <property type="entry name" value="Tscrpt_reg_HTH_AraC_N"/>
</dbReference>
<name>A0AAI9SBR4_9BURK</name>
<evidence type="ECO:0000313" key="3">
    <source>
        <dbReference type="Proteomes" id="UP000469462"/>
    </source>
</evidence>
<proteinExistence type="predicted"/>
<accession>A0AAI9SBR4</accession>
<dbReference type="Proteomes" id="UP000469462">
    <property type="component" value="Unassembled WGS sequence"/>
</dbReference>
<evidence type="ECO:0000313" key="2">
    <source>
        <dbReference type="EMBL" id="KAB7651110.1"/>
    </source>
</evidence>
<comment type="caution">
    <text evidence="2">The sequence shown here is derived from an EMBL/GenBank/DDBJ whole genome shotgun (WGS) entry which is preliminary data.</text>
</comment>
<protein>
    <submittedName>
        <fullName evidence="2">AraC family transcriptional regulator</fullName>
    </submittedName>
</protein>
<keyword evidence="3" id="KW-1185">Reference proteome</keyword>
<reference evidence="2 3" key="1">
    <citation type="submission" date="2019-10" db="EMBL/GenBank/DDBJ databases">
        <title>Genome diversity of Sutterella seckii.</title>
        <authorList>
            <person name="Chaplin A.V."/>
            <person name="Sokolova S.R."/>
            <person name="Mosin K.A."/>
            <person name="Ivanova E.L."/>
            <person name="Kochetkova T.O."/>
            <person name="Goltsov A.Y."/>
            <person name="Trofimov D.Y."/>
            <person name="Efimov B.A."/>
        </authorList>
    </citation>
    <scope>NUCLEOTIDE SEQUENCE [LARGE SCALE GENOMIC DNA]</scope>
    <source>
        <strain evidence="2 3">ASD3426</strain>
    </source>
</reference>
<dbReference type="EMBL" id="WEHW01000021">
    <property type="protein sequence ID" value="KAB7651110.1"/>
    <property type="molecule type" value="Genomic_DNA"/>
</dbReference>
<gene>
    <name evidence="2" type="ORF">GBM96_06980</name>
</gene>
<dbReference type="RefSeq" id="WP_139687011.1">
    <property type="nucleotide sequence ID" value="NZ_WEHW01000021.1"/>
</dbReference>
<dbReference type="AlphaFoldDB" id="A0AAI9SBR4"/>